<dbReference type="PROSITE" id="PS00134">
    <property type="entry name" value="TRYPSIN_HIS"/>
    <property type="match status" value="1"/>
</dbReference>
<dbReference type="InterPro" id="IPR009003">
    <property type="entry name" value="Peptidase_S1_PA"/>
</dbReference>
<feature type="chain" id="PRO_5032610154" description="Peptidase S1 domain-containing protein" evidence="7">
    <location>
        <begin position="18"/>
        <end position="260"/>
    </location>
</feature>
<dbReference type="AlphaFoldDB" id="A0A821RBD4"/>
<dbReference type="Pfam" id="PF00089">
    <property type="entry name" value="Trypsin"/>
    <property type="match status" value="1"/>
</dbReference>
<keyword evidence="3 6" id="KW-0720">Serine protease</keyword>
<dbReference type="PRINTS" id="PR00722">
    <property type="entry name" value="CHYMOTRYPSIN"/>
</dbReference>
<evidence type="ECO:0000313" key="9">
    <source>
        <dbReference type="EMBL" id="CAF4840764.1"/>
    </source>
</evidence>
<dbReference type="PANTHER" id="PTHR24276">
    <property type="entry name" value="POLYSERASE-RELATED"/>
    <property type="match status" value="1"/>
</dbReference>
<feature type="domain" description="Peptidase S1" evidence="8">
    <location>
        <begin position="22"/>
        <end position="260"/>
    </location>
</feature>
<organism evidence="9 10">
    <name type="scientific">Pieris macdunnoughi</name>
    <dbReference type="NCBI Taxonomy" id="345717"/>
    <lineage>
        <taxon>Eukaryota</taxon>
        <taxon>Metazoa</taxon>
        <taxon>Ecdysozoa</taxon>
        <taxon>Arthropoda</taxon>
        <taxon>Hexapoda</taxon>
        <taxon>Insecta</taxon>
        <taxon>Pterygota</taxon>
        <taxon>Neoptera</taxon>
        <taxon>Endopterygota</taxon>
        <taxon>Lepidoptera</taxon>
        <taxon>Glossata</taxon>
        <taxon>Ditrysia</taxon>
        <taxon>Papilionoidea</taxon>
        <taxon>Pieridae</taxon>
        <taxon>Pierinae</taxon>
        <taxon>Pieris</taxon>
    </lineage>
</organism>
<evidence type="ECO:0000256" key="3">
    <source>
        <dbReference type="ARBA" id="ARBA00022825"/>
    </source>
</evidence>
<dbReference type="InterPro" id="IPR043504">
    <property type="entry name" value="Peptidase_S1_PA_chymotrypsin"/>
</dbReference>
<keyword evidence="1 6" id="KW-0645">Protease</keyword>
<dbReference type="InterPro" id="IPR050430">
    <property type="entry name" value="Peptidase_S1"/>
</dbReference>
<dbReference type="EMBL" id="CAJOBZ010000013">
    <property type="protein sequence ID" value="CAF4840764.1"/>
    <property type="molecule type" value="Genomic_DNA"/>
</dbReference>
<dbReference type="InterPro" id="IPR001314">
    <property type="entry name" value="Peptidase_S1A"/>
</dbReference>
<keyword evidence="7" id="KW-0732">Signal</keyword>
<dbReference type="GO" id="GO:0004252">
    <property type="term" value="F:serine-type endopeptidase activity"/>
    <property type="evidence" value="ECO:0007669"/>
    <property type="project" value="InterPro"/>
</dbReference>
<dbReference type="SUPFAM" id="SSF50494">
    <property type="entry name" value="Trypsin-like serine proteases"/>
    <property type="match status" value="1"/>
</dbReference>
<reference evidence="9" key="1">
    <citation type="submission" date="2021-02" db="EMBL/GenBank/DDBJ databases">
        <authorList>
            <person name="Steward A R."/>
        </authorList>
    </citation>
    <scope>NUCLEOTIDE SEQUENCE</scope>
</reference>
<dbReference type="InterPro" id="IPR018114">
    <property type="entry name" value="TRYPSIN_HIS"/>
</dbReference>
<protein>
    <recommendedName>
        <fullName evidence="8">Peptidase S1 domain-containing protein</fullName>
    </recommendedName>
</protein>
<evidence type="ECO:0000256" key="5">
    <source>
        <dbReference type="ARBA" id="ARBA00024195"/>
    </source>
</evidence>
<feature type="signal peptide" evidence="7">
    <location>
        <begin position="1"/>
        <end position="17"/>
    </location>
</feature>
<dbReference type="FunFam" id="2.40.10.10:FF:000002">
    <property type="entry name" value="Transmembrane protease serine"/>
    <property type="match status" value="1"/>
</dbReference>
<dbReference type="CDD" id="cd00190">
    <property type="entry name" value="Tryp_SPc"/>
    <property type="match status" value="1"/>
</dbReference>
<comment type="similarity">
    <text evidence="5">Belongs to the peptidase S1 family. CLIP subfamily.</text>
</comment>
<dbReference type="PROSITE" id="PS50240">
    <property type="entry name" value="TRYPSIN_DOM"/>
    <property type="match status" value="1"/>
</dbReference>
<proteinExistence type="inferred from homology"/>
<evidence type="ECO:0000256" key="4">
    <source>
        <dbReference type="ARBA" id="ARBA00023157"/>
    </source>
</evidence>
<evidence type="ECO:0000256" key="2">
    <source>
        <dbReference type="ARBA" id="ARBA00022801"/>
    </source>
</evidence>
<keyword evidence="10" id="KW-1185">Reference proteome</keyword>
<dbReference type="InterPro" id="IPR033116">
    <property type="entry name" value="TRYPSIN_SER"/>
</dbReference>
<dbReference type="InterPro" id="IPR001254">
    <property type="entry name" value="Trypsin_dom"/>
</dbReference>
<sequence>MSLLPLAVLLFVASALATSNRIVGGEETTIEKYPYIVQVETYNTFNGNWNQGCGANILLKNWVLSAAHCFEGWNYTPEFRRIRAGTTYRNEGGVVHYVDIEINHPEYRKAARFDADISIVKLSTPLVWNPVIQRATIVSQGYELPDNAPVVHAGWGDTSFDGVASRVLRHVEMYKINNILCRDRYKQLPGTNVVTPNMICAGLLDIGGRDACQGDSGGPLYAGGIVVGIVSWGHGCANETYPGISTKVSSYTNWITKNAV</sequence>
<accession>A0A821RBD4</accession>
<dbReference type="SMART" id="SM00020">
    <property type="entry name" value="Tryp_SPc"/>
    <property type="match status" value="1"/>
</dbReference>
<gene>
    <name evidence="9" type="ORF">PMACD_LOCUS6145</name>
</gene>
<evidence type="ECO:0000256" key="7">
    <source>
        <dbReference type="SAM" id="SignalP"/>
    </source>
</evidence>
<dbReference type="PROSITE" id="PS00135">
    <property type="entry name" value="TRYPSIN_SER"/>
    <property type="match status" value="1"/>
</dbReference>
<keyword evidence="4" id="KW-1015">Disulfide bond</keyword>
<keyword evidence="2 6" id="KW-0378">Hydrolase</keyword>
<name>A0A821RBD4_9NEOP</name>
<evidence type="ECO:0000256" key="6">
    <source>
        <dbReference type="RuleBase" id="RU363034"/>
    </source>
</evidence>
<evidence type="ECO:0000313" key="10">
    <source>
        <dbReference type="Proteomes" id="UP000663880"/>
    </source>
</evidence>
<dbReference type="OrthoDB" id="546450at2759"/>
<dbReference type="GO" id="GO:0006508">
    <property type="term" value="P:proteolysis"/>
    <property type="evidence" value="ECO:0007669"/>
    <property type="project" value="UniProtKB-KW"/>
</dbReference>
<dbReference type="Proteomes" id="UP000663880">
    <property type="component" value="Unassembled WGS sequence"/>
</dbReference>
<evidence type="ECO:0000259" key="8">
    <source>
        <dbReference type="PROSITE" id="PS50240"/>
    </source>
</evidence>
<dbReference type="PANTHER" id="PTHR24276:SF91">
    <property type="entry name" value="AT26814P-RELATED"/>
    <property type="match status" value="1"/>
</dbReference>
<evidence type="ECO:0000256" key="1">
    <source>
        <dbReference type="ARBA" id="ARBA00022670"/>
    </source>
</evidence>
<comment type="caution">
    <text evidence="9">The sequence shown here is derived from an EMBL/GenBank/DDBJ whole genome shotgun (WGS) entry which is preliminary data.</text>
</comment>
<dbReference type="Gene3D" id="2.40.10.10">
    <property type="entry name" value="Trypsin-like serine proteases"/>
    <property type="match status" value="1"/>
</dbReference>